<dbReference type="OrthoDB" id="270284at2759"/>
<evidence type="ECO:0000313" key="4">
    <source>
        <dbReference type="Proteomes" id="UP000242188"/>
    </source>
</evidence>
<reference evidence="3 4" key="1">
    <citation type="journal article" date="2017" name="Nat. Ecol. Evol.">
        <title>Scallop genome provides insights into evolution of bilaterian karyotype and development.</title>
        <authorList>
            <person name="Wang S."/>
            <person name="Zhang J."/>
            <person name="Jiao W."/>
            <person name="Li J."/>
            <person name="Xun X."/>
            <person name="Sun Y."/>
            <person name="Guo X."/>
            <person name="Huan P."/>
            <person name="Dong B."/>
            <person name="Zhang L."/>
            <person name="Hu X."/>
            <person name="Sun X."/>
            <person name="Wang J."/>
            <person name="Zhao C."/>
            <person name="Wang Y."/>
            <person name="Wang D."/>
            <person name="Huang X."/>
            <person name="Wang R."/>
            <person name="Lv J."/>
            <person name="Li Y."/>
            <person name="Zhang Z."/>
            <person name="Liu B."/>
            <person name="Lu W."/>
            <person name="Hui Y."/>
            <person name="Liang J."/>
            <person name="Zhou Z."/>
            <person name="Hou R."/>
            <person name="Li X."/>
            <person name="Liu Y."/>
            <person name="Li H."/>
            <person name="Ning X."/>
            <person name="Lin Y."/>
            <person name="Zhao L."/>
            <person name="Xing Q."/>
            <person name="Dou J."/>
            <person name="Li Y."/>
            <person name="Mao J."/>
            <person name="Guo H."/>
            <person name="Dou H."/>
            <person name="Li T."/>
            <person name="Mu C."/>
            <person name="Jiang W."/>
            <person name="Fu Q."/>
            <person name="Fu X."/>
            <person name="Miao Y."/>
            <person name="Liu J."/>
            <person name="Yu Q."/>
            <person name="Li R."/>
            <person name="Liao H."/>
            <person name="Li X."/>
            <person name="Kong Y."/>
            <person name="Jiang Z."/>
            <person name="Chourrout D."/>
            <person name="Li R."/>
            <person name="Bao Z."/>
        </authorList>
    </citation>
    <scope>NUCLEOTIDE SEQUENCE [LARGE SCALE GENOMIC DNA]</scope>
    <source>
        <strain evidence="3 4">PY_sf001</strain>
    </source>
</reference>
<dbReference type="FunFam" id="1.20.1440.170:FF:000001">
    <property type="entry name" value="Translation machinery-associated 16 homolog"/>
    <property type="match status" value="1"/>
</dbReference>
<dbReference type="STRING" id="6573.A0A210QV75"/>
<evidence type="ECO:0000256" key="1">
    <source>
        <dbReference type="ARBA" id="ARBA00034127"/>
    </source>
</evidence>
<evidence type="ECO:0000256" key="2">
    <source>
        <dbReference type="SAM" id="MobiDB-lite"/>
    </source>
</evidence>
<dbReference type="PANTHER" id="PTHR13349">
    <property type="entry name" value="TRANSLATION MACHINERY-ASSOCIATED PROTEIN 16"/>
    <property type="match status" value="1"/>
</dbReference>
<feature type="region of interest" description="Disordered" evidence="2">
    <location>
        <begin position="1"/>
        <end position="38"/>
    </location>
</feature>
<evidence type="ECO:0000313" key="3">
    <source>
        <dbReference type="EMBL" id="OWF52627.1"/>
    </source>
</evidence>
<accession>A0A210QV75</accession>
<comment type="similarity">
    <text evidence="1">Belongs to the TMA16 family.</text>
</comment>
<feature type="region of interest" description="Disordered" evidence="2">
    <location>
        <begin position="167"/>
        <end position="189"/>
    </location>
</feature>
<organism evidence="3 4">
    <name type="scientific">Mizuhopecten yessoensis</name>
    <name type="common">Japanese scallop</name>
    <name type="synonym">Patinopecten yessoensis</name>
    <dbReference type="NCBI Taxonomy" id="6573"/>
    <lineage>
        <taxon>Eukaryota</taxon>
        <taxon>Metazoa</taxon>
        <taxon>Spiralia</taxon>
        <taxon>Lophotrochozoa</taxon>
        <taxon>Mollusca</taxon>
        <taxon>Bivalvia</taxon>
        <taxon>Autobranchia</taxon>
        <taxon>Pteriomorphia</taxon>
        <taxon>Pectinida</taxon>
        <taxon>Pectinoidea</taxon>
        <taxon>Pectinidae</taxon>
        <taxon>Mizuhopecten</taxon>
    </lineage>
</organism>
<dbReference type="AlphaFoldDB" id="A0A210QV75"/>
<protein>
    <submittedName>
        <fullName evidence="3">Translation machinery-associated protein 16</fullName>
    </submittedName>
</protein>
<dbReference type="EMBL" id="NEDP02001725">
    <property type="protein sequence ID" value="OWF52627.1"/>
    <property type="molecule type" value="Genomic_DNA"/>
</dbReference>
<dbReference type="InterPro" id="IPR038356">
    <property type="entry name" value="Tma16_sf"/>
</dbReference>
<dbReference type="Pfam" id="PF11176">
    <property type="entry name" value="Tma16"/>
    <property type="match status" value="1"/>
</dbReference>
<dbReference type="GO" id="GO:0005634">
    <property type="term" value="C:nucleus"/>
    <property type="evidence" value="ECO:0007669"/>
    <property type="project" value="TreeGrafter"/>
</dbReference>
<dbReference type="Gene3D" id="1.20.1440.170">
    <property type="entry name" value="Translation machinery-associated protein 16-like"/>
    <property type="match status" value="1"/>
</dbReference>
<dbReference type="InterPro" id="IPR021346">
    <property type="entry name" value="Tma16"/>
</dbReference>
<feature type="compositionally biased region" description="Basic and acidic residues" evidence="2">
    <location>
        <begin position="179"/>
        <end position="189"/>
    </location>
</feature>
<name>A0A210QV75_MIZYE</name>
<sequence>MPKAPKAKVGQDKKPIHPNSRKAQQLTRKASRDLRLGERNLNTQRTELLADRLMWFQKNANLEKKCLKKCELASLGKKYLTRFEDELDQIDIMQKIGNRQGRQHASREAAISLTMEKEKEEFASNGLELPDVINAKNFDYFKQWNGEIKYLQNIKLKKIASKDLEEECDEVSESQDTQMEFHDSDDSDL</sequence>
<dbReference type="Proteomes" id="UP000242188">
    <property type="component" value="Unassembled WGS sequence"/>
</dbReference>
<dbReference type="PANTHER" id="PTHR13349:SF2">
    <property type="entry name" value="TRANSLATION MACHINERY-ASSOCIATED PROTEIN 16"/>
    <property type="match status" value="1"/>
</dbReference>
<proteinExistence type="inferred from homology"/>
<keyword evidence="4" id="KW-1185">Reference proteome</keyword>
<comment type="caution">
    <text evidence="3">The sequence shown here is derived from an EMBL/GenBank/DDBJ whole genome shotgun (WGS) entry which is preliminary data.</text>
</comment>
<gene>
    <name evidence="3" type="ORF">KP79_PYT25518</name>
</gene>